<organism evidence="1">
    <name type="scientific">Arundo donax</name>
    <name type="common">Giant reed</name>
    <name type="synonym">Donax arundinaceus</name>
    <dbReference type="NCBI Taxonomy" id="35708"/>
    <lineage>
        <taxon>Eukaryota</taxon>
        <taxon>Viridiplantae</taxon>
        <taxon>Streptophyta</taxon>
        <taxon>Embryophyta</taxon>
        <taxon>Tracheophyta</taxon>
        <taxon>Spermatophyta</taxon>
        <taxon>Magnoliopsida</taxon>
        <taxon>Liliopsida</taxon>
        <taxon>Poales</taxon>
        <taxon>Poaceae</taxon>
        <taxon>PACMAD clade</taxon>
        <taxon>Arundinoideae</taxon>
        <taxon>Arundineae</taxon>
        <taxon>Arundo</taxon>
    </lineage>
</organism>
<accession>A0A0A9H4N2</accession>
<reference evidence="1" key="1">
    <citation type="submission" date="2014-09" db="EMBL/GenBank/DDBJ databases">
        <authorList>
            <person name="Magalhaes I.L.F."/>
            <person name="Oliveira U."/>
            <person name="Santos F.R."/>
            <person name="Vidigal T.H.D.A."/>
            <person name="Brescovit A.D."/>
            <person name="Santos A.J."/>
        </authorList>
    </citation>
    <scope>NUCLEOTIDE SEQUENCE</scope>
    <source>
        <tissue evidence="1">Shoot tissue taken approximately 20 cm above the soil surface</tissue>
    </source>
</reference>
<evidence type="ECO:0000313" key="1">
    <source>
        <dbReference type="EMBL" id="JAE32130.1"/>
    </source>
</evidence>
<proteinExistence type="predicted"/>
<dbReference type="EMBL" id="GBRH01165766">
    <property type="protein sequence ID" value="JAE32130.1"/>
    <property type="molecule type" value="Transcribed_RNA"/>
</dbReference>
<sequence length="16" mass="1686">MLCICMTIKSAKGSSL</sequence>
<dbReference type="AlphaFoldDB" id="A0A0A9H4N2"/>
<protein>
    <submittedName>
        <fullName evidence="1">Uncharacterized protein</fullName>
    </submittedName>
</protein>
<reference evidence="1" key="2">
    <citation type="journal article" date="2015" name="Data Brief">
        <title>Shoot transcriptome of the giant reed, Arundo donax.</title>
        <authorList>
            <person name="Barrero R.A."/>
            <person name="Guerrero F.D."/>
            <person name="Moolhuijzen P."/>
            <person name="Goolsby J.A."/>
            <person name="Tidwell J."/>
            <person name="Bellgard S.E."/>
            <person name="Bellgard M.I."/>
        </authorList>
    </citation>
    <scope>NUCLEOTIDE SEQUENCE</scope>
    <source>
        <tissue evidence="1">Shoot tissue taken approximately 20 cm above the soil surface</tissue>
    </source>
</reference>
<name>A0A0A9H4N2_ARUDO</name>